<dbReference type="PANTHER" id="PTHR43051">
    <property type="entry name" value="POLYNUCLEOTIDE ADENYLYLTRANSFERASE FAMILY PROTEIN"/>
    <property type="match status" value="1"/>
</dbReference>
<accession>A0A7C9AQG6</accession>
<evidence type="ECO:0000259" key="5">
    <source>
        <dbReference type="Pfam" id="PF01743"/>
    </source>
</evidence>
<sequence length="384" mass="43904">MAIAIFELSVSCRPTFIIRSVFCSSQKVPPFLPRPSSTAPSQPFQIRQNLSPTPLRIRWSCAAAIENLDEGELIIKPAESQSPVREWKKVSSRELGISTSAISGHTRTVLKELKRNGYEVYLVGGCVRDLILKRVPKDFDILTTAELREIVDIFPHSEIVGRRFPICHVRFGDNIVEVSSFNSRRQTCSRNLIPFVRPIDCDEKDNIRWRNCLQRDFTINGLMFDPFARLVYDYMGGLEDIRKAKVRTIIPSSMSFHEDCARILRAIRIAARLGFRLARRTAQSVRDLSCSILRLDRARLLMEMNYMLAYGSAEASVRLLWKFGLLEILLPHQAAYLVCSGFQRTDKGTNMLLALFANLDKLLAPDKPCHSSLCEQWWRCFRSS</sequence>
<evidence type="ECO:0000313" key="7">
    <source>
        <dbReference type="EMBL" id="MBA4671395.1"/>
    </source>
</evidence>
<comment type="similarity">
    <text evidence="1 4">Belongs to the tRNA nucleotidyltransferase/poly(A) polymerase family.</text>
</comment>
<evidence type="ECO:0000256" key="1">
    <source>
        <dbReference type="ARBA" id="ARBA00007265"/>
    </source>
</evidence>
<dbReference type="EC" id="2.7.7.19" evidence="7"/>
<name>A0A7C9AQG6_OPUST</name>
<feature type="domain" description="Poly A polymerase head" evidence="5">
    <location>
        <begin position="120"/>
        <end position="247"/>
    </location>
</feature>
<dbReference type="GO" id="GO:1990817">
    <property type="term" value="F:poly(A) RNA polymerase activity"/>
    <property type="evidence" value="ECO:0007669"/>
    <property type="project" value="UniProtKB-EC"/>
</dbReference>
<keyword evidence="2 4" id="KW-0808">Transferase</keyword>
<dbReference type="InterPro" id="IPR043519">
    <property type="entry name" value="NT_sf"/>
</dbReference>
<dbReference type="CDD" id="cd05398">
    <property type="entry name" value="NT_ClassII-CCAase"/>
    <property type="match status" value="1"/>
</dbReference>
<dbReference type="InterPro" id="IPR002646">
    <property type="entry name" value="PolA_pol_head_dom"/>
</dbReference>
<keyword evidence="4" id="KW-0694">RNA-binding</keyword>
<dbReference type="SUPFAM" id="SSF81301">
    <property type="entry name" value="Nucleotidyltransferase"/>
    <property type="match status" value="1"/>
</dbReference>
<dbReference type="SUPFAM" id="SSF81891">
    <property type="entry name" value="Poly A polymerase C-terminal region-like"/>
    <property type="match status" value="1"/>
</dbReference>
<keyword evidence="7" id="KW-0548">Nucleotidyltransferase</keyword>
<organism evidence="7">
    <name type="scientific">Opuntia streptacantha</name>
    <name type="common">Prickly pear cactus</name>
    <name type="synonym">Opuntia cardona</name>
    <dbReference type="NCBI Taxonomy" id="393608"/>
    <lineage>
        <taxon>Eukaryota</taxon>
        <taxon>Viridiplantae</taxon>
        <taxon>Streptophyta</taxon>
        <taxon>Embryophyta</taxon>
        <taxon>Tracheophyta</taxon>
        <taxon>Spermatophyta</taxon>
        <taxon>Magnoliopsida</taxon>
        <taxon>eudicotyledons</taxon>
        <taxon>Gunneridae</taxon>
        <taxon>Pentapetalae</taxon>
        <taxon>Caryophyllales</taxon>
        <taxon>Cactineae</taxon>
        <taxon>Cactaceae</taxon>
        <taxon>Opuntioideae</taxon>
        <taxon>Opuntia</taxon>
    </lineage>
</organism>
<dbReference type="Gene3D" id="3.30.460.10">
    <property type="entry name" value="Beta Polymerase, domain 2"/>
    <property type="match status" value="1"/>
</dbReference>
<keyword evidence="3" id="KW-0547">Nucleotide-binding</keyword>
<dbReference type="Pfam" id="PF01743">
    <property type="entry name" value="PolyA_pol"/>
    <property type="match status" value="1"/>
</dbReference>
<dbReference type="GO" id="GO:0003723">
    <property type="term" value="F:RNA binding"/>
    <property type="evidence" value="ECO:0007669"/>
    <property type="project" value="UniProtKB-KW"/>
</dbReference>
<dbReference type="Gene3D" id="1.10.3090.10">
    <property type="entry name" value="cca-adding enzyme, domain 2"/>
    <property type="match status" value="1"/>
</dbReference>
<proteinExistence type="inferred from homology"/>
<evidence type="ECO:0000256" key="2">
    <source>
        <dbReference type="ARBA" id="ARBA00022679"/>
    </source>
</evidence>
<dbReference type="Pfam" id="PF12627">
    <property type="entry name" value="PolyA_pol_RNAbd"/>
    <property type="match status" value="1"/>
</dbReference>
<dbReference type="InterPro" id="IPR032828">
    <property type="entry name" value="PolyA_RNA-bd"/>
</dbReference>
<dbReference type="EMBL" id="GISG01250808">
    <property type="protein sequence ID" value="MBA4671395.1"/>
    <property type="molecule type" value="Transcribed_RNA"/>
</dbReference>
<reference evidence="7" key="1">
    <citation type="journal article" date="2013" name="J. Plant Res.">
        <title>Effect of fungi and light on seed germination of three Opuntia species from semiarid lands of central Mexico.</title>
        <authorList>
            <person name="Delgado-Sanchez P."/>
            <person name="Jimenez-Bremont J.F."/>
            <person name="Guerrero-Gonzalez Mde L."/>
            <person name="Flores J."/>
        </authorList>
    </citation>
    <scope>NUCLEOTIDE SEQUENCE</scope>
    <source>
        <tissue evidence="7">Cladode</tissue>
    </source>
</reference>
<dbReference type="GO" id="GO:0001680">
    <property type="term" value="P:tRNA 3'-terminal CCA addition"/>
    <property type="evidence" value="ECO:0007669"/>
    <property type="project" value="UniProtKB-ARBA"/>
</dbReference>
<dbReference type="AlphaFoldDB" id="A0A7C9AQG6"/>
<evidence type="ECO:0000256" key="4">
    <source>
        <dbReference type="RuleBase" id="RU003953"/>
    </source>
</evidence>
<evidence type="ECO:0000259" key="6">
    <source>
        <dbReference type="Pfam" id="PF12627"/>
    </source>
</evidence>
<feature type="domain" description="tRNA nucleotidyltransferase/poly(A) polymerase RNA and SrmB- binding" evidence="6">
    <location>
        <begin position="274"/>
        <end position="336"/>
    </location>
</feature>
<dbReference type="PANTHER" id="PTHR43051:SF2">
    <property type="entry name" value="POLYNUCLEOTIDE ADENYLYLTRANSFERASE FAMILY PROTEIN-RELATED"/>
    <property type="match status" value="1"/>
</dbReference>
<evidence type="ECO:0000256" key="3">
    <source>
        <dbReference type="ARBA" id="ARBA00022741"/>
    </source>
</evidence>
<dbReference type="GO" id="GO:0000166">
    <property type="term" value="F:nucleotide binding"/>
    <property type="evidence" value="ECO:0007669"/>
    <property type="project" value="UniProtKB-KW"/>
</dbReference>
<dbReference type="InterPro" id="IPR052191">
    <property type="entry name" value="tRNA_ntf/polyA_polymerase_I"/>
</dbReference>
<reference evidence="7" key="2">
    <citation type="submission" date="2020-07" db="EMBL/GenBank/DDBJ databases">
        <authorList>
            <person name="Vera ALvarez R."/>
            <person name="Arias-Moreno D.M."/>
            <person name="Jimenez-Jacinto V."/>
            <person name="Jimenez-Bremont J.F."/>
            <person name="Swaminathan K."/>
            <person name="Moose S.P."/>
            <person name="Guerrero-Gonzalez M.L."/>
            <person name="Marino-Ramirez L."/>
            <person name="Landsman D."/>
            <person name="Rodriguez-Kessler M."/>
            <person name="Delgado-Sanchez P."/>
        </authorList>
    </citation>
    <scope>NUCLEOTIDE SEQUENCE</scope>
    <source>
        <tissue evidence="7">Cladode</tissue>
    </source>
</reference>
<protein>
    <submittedName>
        <fullName evidence="7">Polynucleotide adenylyltransferase</fullName>
        <ecNumber evidence="7">2.7.7.19</ecNumber>
    </submittedName>
</protein>